<evidence type="ECO:0000313" key="2">
    <source>
        <dbReference type="EMBL" id="REC56978.1"/>
    </source>
</evidence>
<keyword evidence="3" id="KW-1185">Reference proteome</keyword>
<feature type="domain" description="DUF7352" evidence="1">
    <location>
        <begin position="1"/>
        <end position="85"/>
    </location>
</feature>
<dbReference type="Proteomes" id="UP000256512">
    <property type="component" value="Unassembled WGS sequence"/>
</dbReference>
<evidence type="ECO:0000313" key="3">
    <source>
        <dbReference type="Proteomes" id="UP000256512"/>
    </source>
</evidence>
<evidence type="ECO:0000259" key="1">
    <source>
        <dbReference type="Pfam" id="PF24043"/>
    </source>
</evidence>
<reference evidence="2 3" key="1">
    <citation type="journal article" date="2006" name="Int. J. Syst. Evol. Microbiol.">
        <title>Chryseobacterium piscium sp. nov., isolated from fish of the South Atlantic Ocean off South Africa.</title>
        <authorList>
            <person name="de Beer H."/>
            <person name="Hugo C.J."/>
            <person name="Jooste P.J."/>
            <person name="Vancanneyt M."/>
            <person name="Coenye T."/>
            <person name="Vandamme P."/>
        </authorList>
    </citation>
    <scope>NUCLEOTIDE SEQUENCE [LARGE SCALE GENOMIC DNA]</scope>
    <source>
        <strain evidence="2 3">CCUG 51923</strain>
    </source>
</reference>
<dbReference type="InterPro" id="IPR055776">
    <property type="entry name" value="DUF7352"/>
</dbReference>
<sequence>MNTIYKYELQTIEQQTISMPVGSEILKLDLQFGIPCIWVKVDTNSELGDRNFFTVGTGNYLHDGDLDFIGTYQLLDGNFVYHVFEINF</sequence>
<dbReference type="RefSeq" id="WP_115948877.1">
    <property type="nucleotide sequence ID" value="NZ_QNVS01000003.1"/>
</dbReference>
<comment type="caution">
    <text evidence="2">The sequence shown here is derived from an EMBL/GenBank/DDBJ whole genome shotgun (WGS) entry which is preliminary data.</text>
</comment>
<name>A0A3D9BU08_9FLAO</name>
<proteinExistence type="predicted"/>
<protein>
    <recommendedName>
        <fullName evidence="1">DUF7352 domain-containing protein</fullName>
    </recommendedName>
</protein>
<dbReference type="Pfam" id="PF24043">
    <property type="entry name" value="DUF7352"/>
    <property type="match status" value="1"/>
</dbReference>
<organism evidence="2 3">
    <name type="scientific">Chryseobacterium piscium</name>
    <dbReference type="NCBI Taxonomy" id="333702"/>
    <lineage>
        <taxon>Bacteria</taxon>
        <taxon>Pseudomonadati</taxon>
        <taxon>Bacteroidota</taxon>
        <taxon>Flavobacteriia</taxon>
        <taxon>Flavobacteriales</taxon>
        <taxon>Weeksellaceae</taxon>
        <taxon>Chryseobacterium group</taxon>
        <taxon>Chryseobacterium</taxon>
    </lineage>
</organism>
<dbReference type="AlphaFoldDB" id="A0A3D9BU08"/>
<dbReference type="EMBL" id="QNVS01000003">
    <property type="protein sequence ID" value="REC56978.1"/>
    <property type="molecule type" value="Genomic_DNA"/>
</dbReference>
<accession>A0A3D9BU08</accession>
<gene>
    <name evidence="2" type="ORF">DRF62_02130</name>
</gene>